<keyword evidence="12 17" id="KW-0046">Antibiotic resistance</keyword>
<dbReference type="NCBIfam" id="TIGR00753">
    <property type="entry name" value="undec_PP_bacA"/>
    <property type="match status" value="1"/>
</dbReference>
<evidence type="ECO:0000256" key="15">
    <source>
        <dbReference type="ARBA" id="ARBA00032932"/>
    </source>
</evidence>
<comment type="similarity">
    <text evidence="2 17">Belongs to the UppP family.</text>
</comment>
<keyword evidence="10 17" id="KW-1133">Transmembrane helix</keyword>
<feature type="transmembrane region" description="Helical" evidence="17">
    <location>
        <begin position="186"/>
        <end position="204"/>
    </location>
</feature>
<dbReference type="GO" id="GO:0046677">
    <property type="term" value="P:response to antibiotic"/>
    <property type="evidence" value="ECO:0007669"/>
    <property type="project" value="UniProtKB-UniRule"/>
</dbReference>
<dbReference type="HAMAP" id="MF_01006">
    <property type="entry name" value="Undec_diphosphatase"/>
    <property type="match status" value="1"/>
</dbReference>
<dbReference type="GO" id="GO:0009252">
    <property type="term" value="P:peptidoglycan biosynthetic process"/>
    <property type="evidence" value="ECO:0007669"/>
    <property type="project" value="UniProtKB-KW"/>
</dbReference>
<dbReference type="Pfam" id="PF02673">
    <property type="entry name" value="BacA"/>
    <property type="match status" value="1"/>
</dbReference>
<accession>A0A7J5B300</accession>
<evidence type="ECO:0000256" key="14">
    <source>
        <dbReference type="ARBA" id="ARBA00032707"/>
    </source>
</evidence>
<keyword evidence="11 17" id="KW-0472">Membrane</keyword>
<reference evidence="18 19" key="1">
    <citation type="submission" date="2019-09" db="EMBL/GenBank/DDBJ databases">
        <title>Phylogeny of genus Pseudoclavibacter and closely related genus.</title>
        <authorList>
            <person name="Li Y."/>
        </authorList>
    </citation>
    <scope>NUCLEOTIDE SEQUENCE [LARGE SCALE GENOMIC DNA]</scope>
    <source>
        <strain evidence="18 19">THG-MD12</strain>
    </source>
</reference>
<feature type="transmembrane region" description="Helical" evidence="17">
    <location>
        <begin position="254"/>
        <end position="273"/>
    </location>
</feature>
<evidence type="ECO:0000256" key="1">
    <source>
        <dbReference type="ARBA" id="ARBA00004651"/>
    </source>
</evidence>
<evidence type="ECO:0000256" key="11">
    <source>
        <dbReference type="ARBA" id="ARBA00023136"/>
    </source>
</evidence>
<evidence type="ECO:0000256" key="6">
    <source>
        <dbReference type="ARBA" id="ARBA00022692"/>
    </source>
</evidence>
<dbReference type="RefSeq" id="WP_151423434.1">
    <property type="nucleotide sequence ID" value="NZ_WBJX01000002.1"/>
</dbReference>
<keyword evidence="7 17" id="KW-0378">Hydrolase</keyword>
<evidence type="ECO:0000256" key="17">
    <source>
        <dbReference type="HAMAP-Rule" id="MF_01006"/>
    </source>
</evidence>
<evidence type="ECO:0000313" key="18">
    <source>
        <dbReference type="EMBL" id="KAB1638371.1"/>
    </source>
</evidence>
<evidence type="ECO:0000256" key="12">
    <source>
        <dbReference type="ARBA" id="ARBA00023251"/>
    </source>
</evidence>
<comment type="catalytic activity">
    <reaction evidence="16 17">
        <text>di-trans,octa-cis-undecaprenyl diphosphate + H2O = di-trans,octa-cis-undecaprenyl phosphate + phosphate + H(+)</text>
        <dbReference type="Rhea" id="RHEA:28094"/>
        <dbReference type="ChEBI" id="CHEBI:15377"/>
        <dbReference type="ChEBI" id="CHEBI:15378"/>
        <dbReference type="ChEBI" id="CHEBI:43474"/>
        <dbReference type="ChEBI" id="CHEBI:58405"/>
        <dbReference type="ChEBI" id="CHEBI:60392"/>
        <dbReference type="EC" id="3.6.1.27"/>
    </reaction>
</comment>
<dbReference type="EMBL" id="WBJX01000002">
    <property type="protein sequence ID" value="KAB1638371.1"/>
    <property type="molecule type" value="Genomic_DNA"/>
</dbReference>
<gene>
    <name evidence="17" type="primary">uppP</name>
    <name evidence="18" type="ORF">F8O03_08220</name>
</gene>
<keyword evidence="6 17" id="KW-0812">Transmembrane</keyword>
<evidence type="ECO:0000313" key="19">
    <source>
        <dbReference type="Proteomes" id="UP000490386"/>
    </source>
</evidence>
<keyword evidence="9 17" id="KW-0573">Peptidoglycan synthesis</keyword>
<keyword evidence="5 17" id="KW-1003">Cell membrane</keyword>
<evidence type="ECO:0000256" key="13">
    <source>
        <dbReference type="ARBA" id="ARBA00023316"/>
    </source>
</evidence>
<dbReference type="GO" id="GO:0071555">
    <property type="term" value="P:cell wall organization"/>
    <property type="evidence" value="ECO:0007669"/>
    <property type="project" value="UniProtKB-KW"/>
</dbReference>
<name>A0A7J5B300_9MICO</name>
<keyword evidence="8 17" id="KW-0133">Cell shape</keyword>
<dbReference type="EC" id="3.6.1.27" evidence="3 17"/>
<feature type="transmembrane region" description="Helical" evidence="17">
    <location>
        <begin position="224"/>
        <end position="242"/>
    </location>
</feature>
<comment type="function">
    <text evidence="17">Catalyzes the dephosphorylation of undecaprenyl diphosphate (UPP). Confers resistance to bacitracin.</text>
</comment>
<comment type="caution">
    <text evidence="18">The sequence shown here is derived from an EMBL/GenBank/DDBJ whole genome shotgun (WGS) entry which is preliminary data.</text>
</comment>
<comment type="subcellular location">
    <subcellularLocation>
        <location evidence="1 17">Cell membrane</location>
        <topology evidence="1 17">Multi-pass membrane protein</topology>
    </subcellularLocation>
</comment>
<evidence type="ECO:0000256" key="16">
    <source>
        <dbReference type="ARBA" id="ARBA00047594"/>
    </source>
</evidence>
<evidence type="ECO:0000256" key="8">
    <source>
        <dbReference type="ARBA" id="ARBA00022960"/>
    </source>
</evidence>
<dbReference type="NCBIfam" id="NF001392">
    <property type="entry name" value="PRK00281.2-1"/>
    <property type="match status" value="1"/>
</dbReference>
<keyword evidence="19" id="KW-1185">Reference proteome</keyword>
<evidence type="ECO:0000256" key="5">
    <source>
        <dbReference type="ARBA" id="ARBA00022475"/>
    </source>
</evidence>
<feature type="transmembrane region" description="Helical" evidence="17">
    <location>
        <begin position="40"/>
        <end position="60"/>
    </location>
</feature>
<dbReference type="PANTHER" id="PTHR30622">
    <property type="entry name" value="UNDECAPRENYL-DIPHOSPHATASE"/>
    <property type="match status" value="1"/>
</dbReference>
<sequence length="281" mass="30226">MNWFDAVILGLVQALTEFLPISSSAHIRIVGEWIGVQDPGATFTAIIQLGTEAAVLVYFWGDIKRIISRWFGSLRGSVPRNDPDARMGWLIIFGSIPIVVLGFLLQSLIRDQFRSLWIVAFTLIIFGVILGLADIFGKRAKALQDLNTRDGVVYGFAQALALIPGVSRSGGTITAGRIMGYDRPSAARYSFLLAIPAVFGSGFYELVSAFGEAEGAEAPVVGTIIATIISFVVGLVVIKYLMAYLNKGSFLPFVVYRIALGTLIIILLSFGLMDPTGGAAA</sequence>
<proteinExistence type="inferred from homology"/>
<feature type="transmembrane region" description="Helical" evidence="17">
    <location>
        <begin position="115"/>
        <end position="136"/>
    </location>
</feature>
<dbReference type="GO" id="GO:0050380">
    <property type="term" value="F:undecaprenyl-diphosphatase activity"/>
    <property type="evidence" value="ECO:0007669"/>
    <property type="project" value="UniProtKB-UniRule"/>
</dbReference>
<feature type="transmembrane region" description="Helical" evidence="17">
    <location>
        <begin position="89"/>
        <end position="109"/>
    </location>
</feature>
<dbReference type="GO" id="GO:0005886">
    <property type="term" value="C:plasma membrane"/>
    <property type="evidence" value="ECO:0007669"/>
    <property type="project" value="UniProtKB-SubCell"/>
</dbReference>
<dbReference type="GO" id="GO:0008360">
    <property type="term" value="P:regulation of cell shape"/>
    <property type="evidence" value="ECO:0007669"/>
    <property type="project" value="UniProtKB-KW"/>
</dbReference>
<comment type="miscellaneous">
    <text evidence="17">Bacitracin is thought to be involved in the inhibition of peptidoglycan synthesis by sequestering undecaprenyl diphosphate, thereby reducing the pool of lipid carrier available.</text>
</comment>
<dbReference type="Proteomes" id="UP000490386">
    <property type="component" value="Unassembled WGS sequence"/>
</dbReference>
<dbReference type="AlphaFoldDB" id="A0A7J5B300"/>
<dbReference type="OrthoDB" id="9808289at2"/>
<keyword evidence="13 17" id="KW-0961">Cell wall biogenesis/degradation</keyword>
<evidence type="ECO:0000256" key="9">
    <source>
        <dbReference type="ARBA" id="ARBA00022984"/>
    </source>
</evidence>
<evidence type="ECO:0000256" key="3">
    <source>
        <dbReference type="ARBA" id="ARBA00012374"/>
    </source>
</evidence>
<organism evidence="18 19">
    <name type="scientific">Pseudoclavibacter terrae</name>
    <dbReference type="NCBI Taxonomy" id="1530195"/>
    <lineage>
        <taxon>Bacteria</taxon>
        <taxon>Bacillati</taxon>
        <taxon>Actinomycetota</taxon>
        <taxon>Actinomycetes</taxon>
        <taxon>Micrococcales</taxon>
        <taxon>Microbacteriaceae</taxon>
        <taxon>Pseudoclavibacter</taxon>
    </lineage>
</organism>
<protein>
    <recommendedName>
        <fullName evidence="4 17">Undecaprenyl-diphosphatase</fullName>
        <ecNumber evidence="3 17">3.6.1.27</ecNumber>
    </recommendedName>
    <alternativeName>
        <fullName evidence="15 17">Bacitracin resistance protein</fullName>
    </alternativeName>
    <alternativeName>
        <fullName evidence="14 17">Undecaprenyl pyrophosphate phosphatase</fullName>
    </alternativeName>
</protein>
<evidence type="ECO:0000256" key="10">
    <source>
        <dbReference type="ARBA" id="ARBA00022989"/>
    </source>
</evidence>
<dbReference type="InterPro" id="IPR003824">
    <property type="entry name" value="UppP"/>
</dbReference>
<evidence type="ECO:0000256" key="2">
    <source>
        <dbReference type="ARBA" id="ARBA00010621"/>
    </source>
</evidence>
<evidence type="ECO:0000256" key="7">
    <source>
        <dbReference type="ARBA" id="ARBA00022801"/>
    </source>
</evidence>
<evidence type="ECO:0000256" key="4">
    <source>
        <dbReference type="ARBA" id="ARBA00021581"/>
    </source>
</evidence>
<dbReference type="PANTHER" id="PTHR30622:SF4">
    <property type="entry name" value="UNDECAPRENYL-DIPHOSPHATASE"/>
    <property type="match status" value="1"/>
</dbReference>